<protein>
    <submittedName>
        <fullName evidence="5">Helix-turn-helix transcriptional regulator</fullName>
    </submittedName>
</protein>
<organism evidence="5 6">
    <name type="scientific">Vasconcelosia minhoensis LEGE 07310</name>
    <dbReference type="NCBI Taxonomy" id="915328"/>
    <lineage>
        <taxon>Bacteria</taxon>
        <taxon>Bacillati</taxon>
        <taxon>Cyanobacteriota</taxon>
        <taxon>Cyanophyceae</taxon>
        <taxon>Nodosilineales</taxon>
        <taxon>Cymatolegaceae</taxon>
        <taxon>Vasconcelosia</taxon>
        <taxon>Vasconcelosia minhoensis</taxon>
    </lineage>
</organism>
<dbReference type="InterPro" id="IPR053142">
    <property type="entry name" value="PchR_regulatory_protein"/>
</dbReference>
<keyword evidence="6" id="KW-1185">Reference proteome</keyword>
<dbReference type="Proteomes" id="UP000636505">
    <property type="component" value="Unassembled WGS sequence"/>
</dbReference>
<evidence type="ECO:0000256" key="3">
    <source>
        <dbReference type="ARBA" id="ARBA00023163"/>
    </source>
</evidence>
<evidence type="ECO:0000313" key="5">
    <source>
        <dbReference type="EMBL" id="MBE9075863.1"/>
    </source>
</evidence>
<dbReference type="PANTHER" id="PTHR47893">
    <property type="entry name" value="REGULATORY PROTEIN PCHR"/>
    <property type="match status" value="1"/>
</dbReference>
<dbReference type="RefSeq" id="WP_193904512.1">
    <property type="nucleotide sequence ID" value="NZ_JADEXG010000001.1"/>
</dbReference>
<dbReference type="GO" id="GO:0043565">
    <property type="term" value="F:sequence-specific DNA binding"/>
    <property type="evidence" value="ECO:0007669"/>
    <property type="project" value="InterPro"/>
</dbReference>
<keyword evidence="1" id="KW-0805">Transcription regulation</keyword>
<dbReference type="InterPro" id="IPR009057">
    <property type="entry name" value="Homeodomain-like_sf"/>
</dbReference>
<name>A0A8J7DB54_9CYAN</name>
<dbReference type="GO" id="GO:0003700">
    <property type="term" value="F:DNA-binding transcription factor activity"/>
    <property type="evidence" value="ECO:0007669"/>
    <property type="project" value="InterPro"/>
</dbReference>
<proteinExistence type="predicted"/>
<dbReference type="PANTHER" id="PTHR47893:SF1">
    <property type="entry name" value="REGULATORY PROTEIN PCHR"/>
    <property type="match status" value="1"/>
</dbReference>
<dbReference type="PROSITE" id="PS00041">
    <property type="entry name" value="HTH_ARAC_FAMILY_1"/>
    <property type="match status" value="1"/>
</dbReference>
<evidence type="ECO:0000256" key="2">
    <source>
        <dbReference type="ARBA" id="ARBA00023125"/>
    </source>
</evidence>
<dbReference type="InterPro" id="IPR018060">
    <property type="entry name" value="HTH_AraC"/>
</dbReference>
<dbReference type="Pfam" id="PF12833">
    <property type="entry name" value="HTH_18"/>
    <property type="match status" value="1"/>
</dbReference>
<dbReference type="PRINTS" id="PR00032">
    <property type="entry name" value="HTHARAC"/>
</dbReference>
<dbReference type="EMBL" id="JADEXG010000001">
    <property type="protein sequence ID" value="MBE9075863.1"/>
    <property type="molecule type" value="Genomic_DNA"/>
</dbReference>
<keyword evidence="3" id="KW-0804">Transcription</keyword>
<keyword evidence="2" id="KW-0238">DNA-binding</keyword>
<dbReference type="InterPro" id="IPR020449">
    <property type="entry name" value="Tscrpt_reg_AraC-type_HTH"/>
</dbReference>
<sequence length="342" mass="39448">MTKTLTGHQVQEILQSYRDRNPVADYADASERFFELPPPLGHGYWHEIELRPGLQLVLSDVTKRQNQIHEIQQHAQNMPLTANFYLAGKCRVCNTGLGDVKEEMAGRHYLYCLPGTAETEEYPAHQRLHQLIIRMAPEVFLQLSHSRVAEPPSDLQSVVEAPKFVRLHLSRMTPPTMQRVIRQIFQCPYRGITRQFYLESKVLELMAFQIEALLTTPQATFTPELPRQDVDRIYQARDILLRNIARPPSLLELARQVQINDRKLKQGFRQVFGTTVFGYLHRYRMEQAQQLLLAGDLSVQEVAQYVGYASRSSFVAAFKKKFKMAPSQTRTRNVLHQGNFDG</sequence>
<dbReference type="InterPro" id="IPR018062">
    <property type="entry name" value="HTH_AraC-typ_CS"/>
</dbReference>
<evidence type="ECO:0000256" key="1">
    <source>
        <dbReference type="ARBA" id="ARBA00023015"/>
    </source>
</evidence>
<gene>
    <name evidence="5" type="ORF">IQ241_00870</name>
</gene>
<dbReference type="SMART" id="SM00342">
    <property type="entry name" value="HTH_ARAC"/>
    <property type="match status" value="1"/>
</dbReference>
<dbReference type="Gene3D" id="1.10.10.60">
    <property type="entry name" value="Homeodomain-like"/>
    <property type="match status" value="2"/>
</dbReference>
<feature type="domain" description="HTH araC/xylS-type" evidence="4">
    <location>
        <begin position="234"/>
        <end position="332"/>
    </location>
</feature>
<comment type="caution">
    <text evidence="5">The sequence shown here is derived from an EMBL/GenBank/DDBJ whole genome shotgun (WGS) entry which is preliminary data.</text>
</comment>
<dbReference type="AlphaFoldDB" id="A0A8J7DB54"/>
<accession>A0A8J7DB54</accession>
<dbReference type="PROSITE" id="PS01124">
    <property type="entry name" value="HTH_ARAC_FAMILY_2"/>
    <property type="match status" value="1"/>
</dbReference>
<evidence type="ECO:0000313" key="6">
    <source>
        <dbReference type="Proteomes" id="UP000636505"/>
    </source>
</evidence>
<dbReference type="SUPFAM" id="SSF46689">
    <property type="entry name" value="Homeodomain-like"/>
    <property type="match status" value="2"/>
</dbReference>
<evidence type="ECO:0000259" key="4">
    <source>
        <dbReference type="PROSITE" id="PS01124"/>
    </source>
</evidence>
<reference evidence="5" key="1">
    <citation type="submission" date="2020-10" db="EMBL/GenBank/DDBJ databases">
        <authorList>
            <person name="Castelo-Branco R."/>
            <person name="Eusebio N."/>
            <person name="Adriana R."/>
            <person name="Vieira A."/>
            <person name="Brugerolle De Fraissinette N."/>
            <person name="Rezende De Castro R."/>
            <person name="Schneider M.P."/>
            <person name="Vasconcelos V."/>
            <person name="Leao P.N."/>
        </authorList>
    </citation>
    <scope>NUCLEOTIDE SEQUENCE</scope>
    <source>
        <strain evidence="5">LEGE 07310</strain>
    </source>
</reference>